<feature type="region of interest" description="Disordered" evidence="2">
    <location>
        <begin position="404"/>
        <end position="451"/>
    </location>
</feature>
<sequence length="1008" mass="112690">MNISAKSDSGVSLVCEACGHLQFPNYFSFLDHHFFHVRQPVVSLVKLSSTLLTKLQQKSYKINSGVARRSKNFSHVPPLKISVVKQQGAKHFQVIQKEKNKTPKIEFESNGENACKKDESRENSGITEVEETSLLQRFGANVSVSRKRQTFSQALTKSNLHGQENEKEELDFSELKIDDQKGILFDRLSGTVPKTKNNLNENLETNQSTGDTSPISTKKKKPLNLIHLKKLKNQEYEFSINGKTKENTIVNFLPENGKKVSKSKRSKSLDNHDDVEMKNSCINQFCQVKYDDEDNSVQVCNENNSLYCDQKKVVKKVKSLYREKKNNRFSKRNSLDETSLGGKNLALKEQPDEEENVSRETGIDILERLTKNLNNAVREENSANIEQRENLNFLKKMGEPKIGSNSCDFEDKQSNLPAFQSEGKNGSKEGKCRINNEIPSSVSSSSSSCVNLNGENDNIDYNNMNSNSDENESFIQSENICEKNTPNPPENGAFSNLSNEDESLHQEEQPNLFWPNNLDGGQQQQQQNAMMTEENSTQDGETTSSNFLHNFLSDHQSQENSEFISLDRLGQSELKAQPYDLNSNDMHAPVEQLSQQVQRIPNPPSQVNVISQHHLQSSQQQSQHHGGVSLSPQHISPQQQNSYDALGHMQTAIPPPPLYQAFNIYNQNYSPQAIQQMPRPPMLQPRPQIQGKPFQPLGVPRQRGRGVKRNVARLSSSQEMSPPKHKRRMDPPLQVPNSITVTHHKNPVEASKVADVLASRVKNSYAIYSLSGITVTPAVGRQTNQGSRSQPKNTSQSPVLNIGSGVSITSASQCKNSGNFAVPGPRRNSLIVNHNVERPERCTTVDLTKDDDFPKVVPRTNSNVKPGRFNCKQCGKHYTTSTALESHKATHRSSLPFRCNKCTAQYQTSAQLQQHKNSSHKVKQSSPDLAIPIVDLNNPGSRDQLLKCGIFNFIPLSQLQSNNGGYFGVPIIQLDTAKEKVFSSLSSLGAGNIFVLGKMKALTPQYSK</sequence>
<protein>
    <recommendedName>
        <fullName evidence="3">C2H2-type domain-containing protein</fullName>
    </recommendedName>
</protein>
<dbReference type="KEGG" id="phu:Phum_PHUM369850"/>
<feature type="region of interest" description="Disordered" evidence="2">
    <location>
        <begin position="780"/>
        <end position="802"/>
    </location>
</feature>
<dbReference type="InParanoid" id="E0VQ12"/>
<feature type="compositionally biased region" description="Low complexity" evidence="2">
    <location>
        <begin position="440"/>
        <end position="451"/>
    </location>
</feature>
<feature type="domain" description="C2H2-type" evidence="3">
    <location>
        <begin position="897"/>
        <end position="925"/>
    </location>
</feature>
<dbReference type="SMART" id="SM00355">
    <property type="entry name" value="ZnF_C2H2"/>
    <property type="match status" value="3"/>
</dbReference>
<dbReference type="HOGENOM" id="CLU_298330_0_0_1"/>
<dbReference type="CTD" id="8233586"/>
<dbReference type="PROSITE" id="PS00028">
    <property type="entry name" value="ZINC_FINGER_C2H2_1"/>
    <property type="match status" value="2"/>
</dbReference>
<dbReference type="EnsemblMetazoa" id="PHUM369850-RA">
    <property type="protein sequence ID" value="PHUM369850-PA"/>
    <property type="gene ID" value="PHUM369850"/>
</dbReference>
<dbReference type="OrthoDB" id="5982876at2759"/>
<keyword evidence="6" id="KW-1185">Reference proteome</keyword>
<feature type="region of interest" description="Disordered" evidence="2">
    <location>
        <begin position="480"/>
        <end position="547"/>
    </location>
</feature>
<dbReference type="Gene3D" id="3.30.160.60">
    <property type="entry name" value="Classic Zinc Finger"/>
    <property type="match status" value="1"/>
</dbReference>
<evidence type="ECO:0000313" key="5">
    <source>
        <dbReference type="EnsemblMetazoa" id="PHUM369850-PA"/>
    </source>
</evidence>
<reference evidence="4" key="1">
    <citation type="submission" date="2007-04" db="EMBL/GenBank/DDBJ databases">
        <title>Annotation of Pediculus humanus corporis strain USDA.</title>
        <authorList>
            <person name="Kirkness E."/>
            <person name="Hannick L."/>
            <person name="Hass B."/>
            <person name="Bruggner R."/>
            <person name="Lawson D."/>
            <person name="Bidwell S."/>
            <person name="Joardar V."/>
            <person name="Caler E."/>
            <person name="Walenz B."/>
            <person name="Inman J."/>
            <person name="Schobel S."/>
            <person name="Galinsky K."/>
            <person name="Amedeo P."/>
            <person name="Strausberg R."/>
        </authorList>
    </citation>
    <scope>NUCLEOTIDE SEQUENCE</scope>
    <source>
        <strain evidence="4">USDA</strain>
    </source>
</reference>
<reference evidence="4" key="2">
    <citation type="submission" date="2007-04" db="EMBL/GenBank/DDBJ databases">
        <title>The genome of the human body louse.</title>
        <authorList>
            <consortium name="The Human Body Louse Genome Consortium"/>
            <person name="Kirkness E."/>
            <person name="Walenz B."/>
            <person name="Hass B."/>
            <person name="Bruggner R."/>
            <person name="Strausberg R."/>
        </authorList>
    </citation>
    <scope>NUCLEOTIDE SEQUENCE</scope>
    <source>
        <strain evidence="4">USDA</strain>
    </source>
</reference>
<keyword evidence="1" id="KW-0479">Metal-binding</keyword>
<feature type="compositionally biased region" description="Basic and acidic residues" evidence="2">
    <location>
        <begin position="425"/>
        <end position="434"/>
    </location>
</feature>
<feature type="compositionally biased region" description="Polar residues" evidence="2">
    <location>
        <begin position="781"/>
        <end position="802"/>
    </location>
</feature>
<dbReference type="InterPro" id="IPR036236">
    <property type="entry name" value="Znf_C2H2_sf"/>
</dbReference>
<feature type="region of interest" description="Disordered" evidence="2">
    <location>
        <begin position="611"/>
        <end position="639"/>
    </location>
</feature>
<dbReference type="PROSITE" id="PS50157">
    <property type="entry name" value="ZINC_FINGER_C2H2_2"/>
    <property type="match status" value="2"/>
</dbReference>
<keyword evidence="1" id="KW-0863">Zinc-finger</keyword>
<dbReference type="RefSeq" id="XP_002428206.1">
    <property type="nucleotide sequence ID" value="XM_002428161.1"/>
</dbReference>
<name>E0VQ12_PEDHC</name>
<dbReference type="SUPFAM" id="SSF57667">
    <property type="entry name" value="beta-beta-alpha zinc fingers"/>
    <property type="match status" value="1"/>
</dbReference>
<dbReference type="EMBL" id="AAZO01004304">
    <property type="status" value="NOT_ANNOTATED_CDS"/>
    <property type="molecule type" value="Genomic_DNA"/>
</dbReference>
<feature type="compositionally biased region" description="Polar residues" evidence="2">
    <location>
        <begin position="528"/>
        <end position="547"/>
    </location>
</feature>
<dbReference type="eggNOG" id="ENOG502S2Q5">
    <property type="taxonomic scope" value="Eukaryota"/>
</dbReference>
<evidence type="ECO:0000313" key="6">
    <source>
        <dbReference type="Proteomes" id="UP000009046"/>
    </source>
</evidence>
<feature type="domain" description="C2H2-type" evidence="3">
    <location>
        <begin position="869"/>
        <end position="896"/>
    </location>
</feature>
<reference evidence="5" key="3">
    <citation type="submission" date="2021-02" db="UniProtKB">
        <authorList>
            <consortium name="EnsemblMetazoa"/>
        </authorList>
    </citation>
    <scope>IDENTIFICATION</scope>
    <source>
        <strain evidence="5">USDA</strain>
    </source>
</reference>
<accession>E0VQ12</accession>
<dbReference type="GeneID" id="8233586"/>
<feature type="compositionally biased region" description="Polar residues" evidence="2">
    <location>
        <begin position="414"/>
        <end position="424"/>
    </location>
</feature>
<evidence type="ECO:0000313" key="4">
    <source>
        <dbReference type="EMBL" id="EEB15468.1"/>
    </source>
</evidence>
<dbReference type="InterPro" id="IPR013087">
    <property type="entry name" value="Znf_C2H2_type"/>
</dbReference>
<proteinExistence type="predicted"/>
<evidence type="ECO:0000256" key="2">
    <source>
        <dbReference type="SAM" id="MobiDB-lite"/>
    </source>
</evidence>
<dbReference type="GO" id="GO:0008270">
    <property type="term" value="F:zinc ion binding"/>
    <property type="evidence" value="ECO:0007669"/>
    <property type="project" value="UniProtKB-KW"/>
</dbReference>
<dbReference type="VEuPathDB" id="VectorBase:PHUM369850"/>
<dbReference type="Proteomes" id="UP000009046">
    <property type="component" value="Unassembled WGS sequence"/>
</dbReference>
<feature type="compositionally biased region" description="Polar residues" evidence="2">
    <location>
        <begin position="207"/>
        <end position="216"/>
    </location>
</feature>
<evidence type="ECO:0000259" key="3">
    <source>
        <dbReference type="PROSITE" id="PS50157"/>
    </source>
</evidence>
<feature type="compositionally biased region" description="Low complexity" evidence="2">
    <location>
        <begin position="611"/>
        <end position="631"/>
    </location>
</feature>
<keyword evidence="1" id="KW-0862">Zinc</keyword>
<feature type="region of interest" description="Disordered" evidence="2">
    <location>
        <begin position="195"/>
        <end position="218"/>
    </location>
</feature>
<dbReference type="EMBL" id="DS235387">
    <property type="protein sequence ID" value="EEB15468.1"/>
    <property type="molecule type" value="Genomic_DNA"/>
</dbReference>
<feature type="compositionally biased region" description="Low complexity" evidence="2">
    <location>
        <begin position="195"/>
        <end position="206"/>
    </location>
</feature>
<gene>
    <name evidence="5" type="primary">8233586</name>
    <name evidence="4" type="ORF">Phum_PHUM369850</name>
</gene>
<dbReference type="AlphaFoldDB" id="E0VQ12"/>
<evidence type="ECO:0000256" key="1">
    <source>
        <dbReference type="PROSITE-ProRule" id="PRU00042"/>
    </source>
</evidence>
<feature type="region of interest" description="Disordered" evidence="2">
    <location>
        <begin position="713"/>
        <end position="732"/>
    </location>
</feature>
<organism>
    <name type="scientific">Pediculus humanus subsp. corporis</name>
    <name type="common">Body louse</name>
    <dbReference type="NCBI Taxonomy" id="121224"/>
    <lineage>
        <taxon>Eukaryota</taxon>
        <taxon>Metazoa</taxon>
        <taxon>Ecdysozoa</taxon>
        <taxon>Arthropoda</taxon>
        <taxon>Hexapoda</taxon>
        <taxon>Insecta</taxon>
        <taxon>Pterygota</taxon>
        <taxon>Neoptera</taxon>
        <taxon>Paraneoptera</taxon>
        <taxon>Psocodea</taxon>
        <taxon>Troctomorpha</taxon>
        <taxon>Phthiraptera</taxon>
        <taxon>Anoplura</taxon>
        <taxon>Pediculidae</taxon>
        <taxon>Pediculus</taxon>
    </lineage>
</organism>